<evidence type="ECO:0000313" key="2">
    <source>
        <dbReference type="EMBL" id="MBD1399687.1"/>
    </source>
</evidence>
<accession>A0A8J6QWZ7</accession>
<dbReference type="InterPro" id="IPR014710">
    <property type="entry name" value="RmlC-like_jellyroll"/>
</dbReference>
<gene>
    <name evidence="2" type="ORF">ICT70_03295</name>
</gene>
<evidence type="ECO:0000259" key="1">
    <source>
        <dbReference type="Pfam" id="PF07883"/>
    </source>
</evidence>
<reference evidence="2" key="1">
    <citation type="submission" date="2020-09" db="EMBL/GenBank/DDBJ databases">
        <title>Pelobacter alkaliphilus sp. nov., a novel anaerobic arsenate-reducing bacterium from terrestrial mud volcano.</title>
        <authorList>
            <person name="Khomyakova M.A."/>
            <person name="Merkel A.Y."/>
            <person name="Slobodkin A.I."/>
        </authorList>
    </citation>
    <scope>NUCLEOTIDE SEQUENCE</scope>
    <source>
        <strain evidence="2">M08fum</strain>
    </source>
</reference>
<evidence type="ECO:0000313" key="3">
    <source>
        <dbReference type="Proteomes" id="UP000632828"/>
    </source>
</evidence>
<sequence>MAYKDKTIIRTDDVSVRQMFLEVGAEVPWHVHTQVVDTMYCLQGEMKVELADPQETTVLSVGERCEISVGRPHRVSAAGTEPVSYLLIQGVGKYDFQKI</sequence>
<comment type="caution">
    <text evidence="2">The sequence shown here is derived from an EMBL/GenBank/DDBJ whole genome shotgun (WGS) entry which is preliminary data.</text>
</comment>
<proteinExistence type="predicted"/>
<name>A0A8J6QWZ7_9BACT</name>
<dbReference type="InterPro" id="IPR011051">
    <property type="entry name" value="RmlC_Cupin_sf"/>
</dbReference>
<dbReference type="EMBL" id="JACWUN010000003">
    <property type="protein sequence ID" value="MBD1399687.1"/>
    <property type="molecule type" value="Genomic_DNA"/>
</dbReference>
<dbReference type="InterPro" id="IPR013096">
    <property type="entry name" value="Cupin_2"/>
</dbReference>
<feature type="domain" description="Cupin type-2" evidence="1">
    <location>
        <begin position="19"/>
        <end position="88"/>
    </location>
</feature>
<dbReference type="Gene3D" id="2.60.120.10">
    <property type="entry name" value="Jelly Rolls"/>
    <property type="match status" value="1"/>
</dbReference>
<dbReference type="RefSeq" id="WP_191153964.1">
    <property type="nucleotide sequence ID" value="NZ_JACWUN010000003.1"/>
</dbReference>
<organism evidence="2 3">
    <name type="scientific">Pelovirga terrestris</name>
    <dbReference type="NCBI Taxonomy" id="2771352"/>
    <lineage>
        <taxon>Bacteria</taxon>
        <taxon>Pseudomonadati</taxon>
        <taxon>Thermodesulfobacteriota</taxon>
        <taxon>Desulfuromonadia</taxon>
        <taxon>Geobacterales</taxon>
        <taxon>Geobacteraceae</taxon>
        <taxon>Pelovirga</taxon>
    </lineage>
</organism>
<dbReference type="Proteomes" id="UP000632828">
    <property type="component" value="Unassembled WGS sequence"/>
</dbReference>
<keyword evidence="3" id="KW-1185">Reference proteome</keyword>
<dbReference type="AlphaFoldDB" id="A0A8J6QWZ7"/>
<dbReference type="SUPFAM" id="SSF51182">
    <property type="entry name" value="RmlC-like cupins"/>
    <property type="match status" value="1"/>
</dbReference>
<protein>
    <submittedName>
        <fullName evidence="2">Cupin domain-containing protein</fullName>
    </submittedName>
</protein>
<dbReference type="Pfam" id="PF07883">
    <property type="entry name" value="Cupin_2"/>
    <property type="match status" value="1"/>
</dbReference>